<evidence type="ECO:0008006" key="4">
    <source>
        <dbReference type="Google" id="ProtNLM"/>
    </source>
</evidence>
<dbReference type="AlphaFoldDB" id="A0A2W5DIX5"/>
<dbReference type="EMBL" id="QFOD01000017">
    <property type="protein sequence ID" value="PZP29714.1"/>
    <property type="molecule type" value="Genomic_DNA"/>
</dbReference>
<proteinExistence type="predicted"/>
<comment type="caution">
    <text evidence="2">The sequence shown here is derived from an EMBL/GenBank/DDBJ whole genome shotgun (WGS) entry which is preliminary data.</text>
</comment>
<keyword evidence="1" id="KW-0732">Signal</keyword>
<evidence type="ECO:0000313" key="2">
    <source>
        <dbReference type="EMBL" id="PZP29714.1"/>
    </source>
</evidence>
<evidence type="ECO:0000313" key="3">
    <source>
        <dbReference type="Proteomes" id="UP000249633"/>
    </source>
</evidence>
<feature type="signal peptide" evidence="1">
    <location>
        <begin position="1"/>
        <end position="27"/>
    </location>
</feature>
<sequence>MSRQRLHRLTTAFFVVLSLLFSQLALASYVCPQQADPAAMAEMMAAGVPCVGMDQDQPGLCAEHSSSAAQSFEAVKVPTVSLPMVVQVLELPLVLDAVEAATVPAAATTEAQPPPDPLFLSTLRLRV</sequence>
<evidence type="ECO:0000256" key="1">
    <source>
        <dbReference type="SAM" id="SignalP"/>
    </source>
</evidence>
<name>A0A2W5DIX5_9BURK</name>
<gene>
    <name evidence="2" type="ORF">DI603_16355</name>
</gene>
<dbReference type="Proteomes" id="UP000249633">
    <property type="component" value="Unassembled WGS sequence"/>
</dbReference>
<protein>
    <recommendedName>
        <fullName evidence="4">Secreted protein</fullName>
    </recommendedName>
</protein>
<feature type="chain" id="PRO_5015898905" description="Secreted protein" evidence="1">
    <location>
        <begin position="28"/>
        <end position="127"/>
    </location>
</feature>
<reference evidence="2 3" key="1">
    <citation type="submission" date="2017-08" db="EMBL/GenBank/DDBJ databases">
        <title>Infants hospitalized years apart are colonized by the same room-sourced microbial strains.</title>
        <authorList>
            <person name="Brooks B."/>
            <person name="Olm M.R."/>
            <person name="Firek B.A."/>
            <person name="Baker R."/>
            <person name="Thomas B.C."/>
            <person name="Morowitz M.J."/>
            <person name="Banfield J.F."/>
        </authorList>
    </citation>
    <scope>NUCLEOTIDE SEQUENCE [LARGE SCALE GENOMIC DNA]</scope>
    <source>
        <strain evidence="2">S2_012_000_R2_81</strain>
    </source>
</reference>
<organism evidence="2 3">
    <name type="scientific">Roseateles depolymerans</name>
    <dbReference type="NCBI Taxonomy" id="76731"/>
    <lineage>
        <taxon>Bacteria</taxon>
        <taxon>Pseudomonadati</taxon>
        <taxon>Pseudomonadota</taxon>
        <taxon>Betaproteobacteria</taxon>
        <taxon>Burkholderiales</taxon>
        <taxon>Sphaerotilaceae</taxon>
        <taxon>Roseateles</taxon>
    </lineage>
</organism>
<accession>A0A2W5DIX5</accession>